<accession>A0A4U1GEJ9</accession>
<protein>
    <recommendedName>
        <fullName evidence="3">DUF4297 domain-containing protein</fullName>
    </recommendedName>
</protein>
<organism evidence="1 2">
    <name type="scientific">Pedobacter hiemivivus</name>
    <dbReference type="NCBI Taxonomy" id="2530454"/>
    <lineage>
        <taxon>Bacteria</taxon>
        <taxon>Pseudomonadati</taxon>
        <taxon>Bacteroidota</taxon>
        <taxon>Sphingobacteriia</taxon>
        <taxon>Sphingobacteriales</taxon>
        <taxon>Sphingobacteriaceae</taxon>
        <taxon>Pedobacter</taxon>
    </lineage>
</organism>
<evidence type="ECO:0000313" key="2">
    <source>
        <dbReference type="Proteomes" id="UP000309594"/>
    </source>
</evidence>
<gene>
    <name evidence="1" type="ORF">FBD94_07990</name>
</gene>
<name>A0A4U1GEJ9_9SPHI</name>
<dbReference type="EMBL" id="SWDX01000003">
    <property type="protein sequence ID" value="TKC62154.1"/>
    <property type="molecule type" value="Genomic_DNA"/>
</dbReference>
<dbReference type="RefSeq" id="WP_136879812.1">
    <property type="nucleotide sequence ID" value="NZ_SWDX01000003.1"/>
</dbReference>
<proteinExistence type="predicted"/>
<dbReference type="AlphaFoldDB" id="A0A4U1GEJ9"/>
<evidence type="ECO:0000313" key="1">
    <source>
        <dbReference type="EMBL" id="TKC62154.1"/>
    </source>
</evidence>
<reference evidence="1 2" key="1">
    <citation type="submission" date="2019-04" db="EMBL/GenBank/DDBJ databases">
        <title>Pedobacter sp. RP-1-16 sp. nov., isolated from Arctic soil.</title>
        <authorList>
            <person name="Dahal R.H."/>
            <person name="Kim D.-U."/>
        </authorList>
    </citation>
    <scope>NUCLEOTIDE SEQUENCE [LARGE SCALE GENOMIC DNA]</scope>
    <source>
        <strain evidence="1 2">RP-1-16</strain>
    </source>
</reference>
<sequence>MSNSNSIQEQHTAGPSAIGFDYQFYYFIYLILDISHGDTIGFEVKDDVHIKRHDGSTILFQGKHSVQTNASGEIQNLTALDEDLWKTVSNWVSMVKGESDSKEFLSKYSFVLFTNKNEHFNEFITTLSTYQLDGNIKDVVTKLREFKRRTNNKTIENYLTQILNLNIKDLKVFLLKLKIDTGVDDLISGIKNKLMKTARREVIMEAIFESLFTALHTAKYLEIKDRKPFEISFEDFNNRFGRCFSIAFQERPLPRRELPVLLPEDLEAQTFIKQLIDIGEITPGSKKILKYTEQMLKVLNQFIYWLDNDLLFPHESGKCDENAILIWENKFSAKYRSINTKLASGIPVDDLEEDICCAALDIVDYLREQDLDILEGKLGVEFSNGHFYTLSDKLRLGWHLNWENKYAQE</sequence>
<comment type="caution">
    <text evidence="1">The sequence shown here is derived from an EMBL/GenBank/DDBJ whole genome shotgun (WGS) entry which is preliminary data.</text>
</comment>
<evidence type="ECO:0008006" key="3">
    <source>
        <dbReference type="Google" id="ProtNLM"/>
    </source>
</evidence>
<dbReference type="Proteomes" id="UP000309594">
    <property type="component" value="Unassembled WGS sequence"/>
</dbReference>